<accession>A0A1I0M0Z4</accession>
<dbReference type="EMBL" id="FOJI01000001">
    <property type="protein sequence ID" value="SEV82023.1"/>
    <property type="molecule type" value="Genomic_DNA"/>
</dbReference>
<evidence type="ECO:0000259" key="1">
    <source>
        <dbReference type="Pfam" id="PF04167"/>
    </source>
</evidence>
<feature type="domain" description="DUF402" evidence="1">
    <location>
        <begin position="9"/>
        <end position="143"/>
    </location>
</feature>
<dbReference type="SUPFAM" id="SSF159234">
    <property type="entry name" value="FomD-like"/>
    <property type="match status" value="1"/>
</dbReference>
<dbReference type="STRING" id="99656.SAMN05421659_10164"/>
<gene>
    <name evidence="2" type="ORF">SAMN05421659_10164</name>
</gene>
<protein>
    <recommendedName>
        <fullName evidence="1">DUF402 domain-containing protein</fullName>
    </recommendedName>
</protein>
<dbReference type="Gene3D" id="2.40.380.10">
    <property type="entry name" value="FomD-like"/>
    <property type="match status" value="1"/>
</dbReference>
<dbReference type="OrthoDB" id="2064617at2"/>
<dbReference type="InterPro" id="IPR035930">
    <property type="entry name" value="FomD-like_sf"/>
</dbReference>
<dbReference type="Pfam" id="PF04167">
    <property type="entry name" value="DUF402"/>
    <property type="match status" value="1"/>
</dbReference>
<name>A0A1I0M0Z4_9FIRM</name>
<proteinExistence type="predicted"/>
<dbReference type="RefSeq" id="WP_092449418.1">
    <property type="nucleotide sequence ID" value="NZ_FOJI01000001.1"/>
</dbReference>
<dbReference type="AlphaFoldDB" id="A0A1I0M0Z4"/>
<sequence>MSTLYRKRLIPDECICLNNDDIIVQNNTQIITIWKTLHPKTEFAKGISYYVIDKGWKISKFYSEQDELVYIYCDIIDTFYDENTDSYTFTDLLADVIVENNGDVKVIDLDELATALKSDIISSHMIVTALNRLDALLKIIYSGELQEYINILDQYLILL</sequence>
<evidence type="ECO:0000313" key="3">
    <source>
        <dbReference type="Proteomes" id="UP000199701"/>
    </source>
</evidence>
<reference evidence="2 3" key="1">
    <citation type="submission" date="2016-10" db="EMBL/GenBank/DDBJ databases">
        <authorList>
            <person name="de Groot N.N."/>
        </authorList>
    </citation>
    <scope>NUCLEOTIDE SEQUENCE [LARGE SCALE GENOMIC DNA]</scope>
    <source>
        <strain evidence="2 3">DSM 9179</strain>
    </source>
</reference>
<keyword evidence="3" id="KW-1185">Reference proteome</keyword>
<dbReference type="Proteomes" id="UP000199701">
    <property type="component" value="Unassembled WGS sequence"/>
</dbReference>
<evidence type="ECO:0000313" key="2">
    <source>
        <dbReference type="EMBL" id="SEV82023.1"/>
    </source>
</evidence>
<dbReference type="InterPro" id="IPR007295">
    <property type="entry name" value="DUF402"/>
</dbReference>
<organism evidence="2 3">
    <name type="scientific">[Clostridium] fimetarium</name>
    <dbReference type="NCBI Taxonomy" id="99656"/>
    <lineage>
        <taxon>Bacteria</taxon>
        <taxon>Bacillati</taxon>
        <taxon>Bacillota</taxon>
        <taxon>Clostridia</taxon>
        <taxon>Lachnospirales</taxon>
        <taxon>Lachnospiraceae</taxon>
    </lineage>
</organism>